<feature type="coiled-coil region" evidence="1">
    <location>
        <begin position="72"/>
        <end position="106"/>
    </location>
</feature>
<dbReference type="InParanoid" id="A0A0C3GT04"/>
<accession>A0A0C3GT04</accession>
<evidence type="ECO:0000313" key="3">
    <source>
        <dbReference type="Proteomes" id="UP000054321"/>
    </source>
</evidence>
<evidence type="ECO:0000256" key="1">
    <source>
        <dbReference type="SAM" id="Coils"/>
    </source>
</evidence>
<keyword evidence="3" id="KW-1185">Reference proteome</keyword>
<dbReference type="AlphaFoldDB" id="A0A0C3GT04"/>
<reference evidence="2 3" key="1">
    <citation type="submission" date="2014-04" db="EMBL/GenBank/DDBJ databases">
        <authorList>
            <consortium name="DOE Joint Genome Institute"/>
            <person name="Kuo A."/>
            <person name="Martino E."/>
            <person name="Perotto S."/>
            <person name="Kohler A."/>
            <person name="Nagy L.G."/>
            <person name="Floudas D."/>
            <person name="Copeland A."/>
            <person name="Barry K.W."/>
            <person name="Cichocki N."/>
            <person name="Veneault-Fourrey C."/>
            <person name="LaButti K."/>
            <person name="Lindquist E.A."/>
            <person name="Lipzen A."/>
            <person name="Lundell T."/>
            <person name="Morin E."/>
            <person name="Murat C."/>
            <person name="Sun H."/>
            <person name="Tunlid A."/>
            <person name="Henrissat B."/>
            <person name="Grigoriev I.V."/>
            <person name="Hibbett D.S."/>
            <person name="Martin F."/>
            <person name="Nordberg H.P."/>
            <person name="Cantor M.N."/>
            <person name="Hua S.X."/>
        </authorList>
    </citation>
    <scope>NUCLEOTIDE SEQUENCE [LARGE SCALE GENOMIC DNA]</scope>
    <source>
        <strain evidence="2 3">Zn</strain>
    </source>
</reference>
<keyword evidence="1" id="KW-0175">Coiled coil</keyword>
<dbReference type="Proteomes" id="UP000054321">
    <property type="component" value="Unassembled WGS sequence"/>
</dbReference>
<gene>
    <name evidence="2" type="ORF">OIDMADRAFT_19987</name>
</gene>
<organism evidence="2 3">
    <name type="scientific">Oidiodendron maius (strain Zn)</name>
    <dbReference type="NCBI Taxonomy" id="913774"/>
    <lineage>
        <taxon>Eukaryota</taxon>
        <taxon>Fungi</taxon>
        <taxon>Dikarya</taxon>
        <taxon>Ascomycota</taxon>
        <taxon>Pezizomycotina</taxon>
        <taxon>Leotiomycetes</taxon>
        <taxon>Leotiomycetes incertae sedis</taxon>
        <taxon>Myxotrichaceae</taxon>
        <taxon>Oidiodendron</taxon>
    </lineage>
</organism>
<dbReference type="EMBL" id="KN832879">
    <property type="protein sequence ID" value="KIM99110.1"/>
    <property type="molecule type" value="Genomic_DNA"/>
</dbReference>
<name>A0A0C3GT04_OIDMZ</name>
<proteinExistence type="predicted"/>
<reference evidence="3" key="2">
    <citation type="submission" date="2015-01" db="EMBL/GenBank/DDBJ databases">
        <title>Evolutionary Origins and Diversification of the Mycorrhizal Mutualists.</title>
        <authorList>
            <consortium name="DOE Joint Genome Institute"/>
            <consortium name="Mycorrhizal Genomics Consortium"/>
            <person name="Kohler A."/>
            <person name="Kuo A."/>
            <person name="Nagy L.G."/>
            <person name="Floudas D."/>
            <person name="Copeland A."/>
            <person name="Barry K.W."/>
            <person name="Cichocki N."/>
            <person name="Veneault-Fourrey C."/>
            <person name="LaButti K."/>
            <person name="Lindquist E.A."/>
            <person name="Lipzen A."/>
            <person name="Lundell T."/>
            <person name="Morin E."/>
            <person name="Murat C."/>
            <person name="Riley R."/>
            <person name="Ohm R."/>
            <person name="Sun H."/>
            <person name="Tunlid A."/>
            <person name="Henrissat B."/>
            <person name="Grigoriev I.V."/>
            <person name="Hibbett D.S."/>
            <person name="Martin F."/>
        </authorList>
    </citation>
    <scope>NUCLEOTIDE SEQUENCE [LARGE SCALE GENOMIC DNA]</scope>
    <source>
        <strain evidence="3">Zn</strain>
    </source>
</reference>
<dbReference type="HOGENOM" id="CLU_1732018_0_0_1"/>
<evidence type="ECO:0000313" key="2">
    <source>
        <dbReference type="EMBL" id="KIM99110.1"/>
    </source>
</evidence>
<protein>
    <submittedName>
        <fullName evidence="2">Uncharacterized protein</fullName>
    </submittedName>
</protein>
<sequence length="151" mass="17447">MTEADLECRISQTDLEEENKRLNINSTLDNVAEFRNWLLREFAALGTLDIFLDPQVIFTGPTILSWQERVALVKIMKEAKAIKEAEAQLEKKMDELLEVRKKLTDVIKQSGLEWPVIKDQTPEEIEIEREREGMLATREARKAGGSSKFWL</sequence>